<dbReference type="Proteomes" id="UP000221837">
    <property type="component" value="Genome"/>
</dbReference>
<gene>
    <name evidence="1" type="ORF">BF_0372</name>
</gene>
<keyword evidence="2" id="KW-1185">Reference proteome</keyword>
<accession>A0A1S6UB27</accession>
<reference evidence="1" key="1">
    <citation type="submission" date="2017-02" db="EMBL/GenBank/DDBJ databases">
        <title>Genome sequence of Serratia marcescens phage BF.</title>
        <authorList>
            <person name="Casey E."/>
            <person name="Fitzgerald B."/>
            <person name="Mahony J."/>
            <person name="Lugli G."/>
            <person name="Ventura M."/>
            <person name="van Sinderen D."/>
        </authorList>
    </citation>
    <scope>NUCLEOTIDE SEQUENCE [LARGE SCALE GENOMIC DNA]</scope>
</reference>
<sequence length="138" mass="16183">MANIKLKEEFLLREDDSKPVQYSIEQGEHVFSYFVCTCAEEDKKYWKDKLHDYMPDFDPEKHADMMSQLVMELNWSYNGFITSIGADQWFGLSVDCAIWNKDHTEHETVIISMQCDEVLFGMIAVLEILKKVISDEED</sequence>
<proteinExistence type="predicted"/>
<dbReference type="OrthoDB" id="24600at10239"/>
<dbReference type="EMBL" id="KY630187">
    <property type="protein sequence ID" value="AQW88897.1"/>
    <property type="molecule type" value="Genomic_DNA"/>
</dbReference>
<evidence type="ECO:0000313" key="2">
    <source>
        <dbReference type="Proteomes" id="UP000221837"/>
    </source>
</evidence>
<evidence type="ECO:0000313" key="1">
    <source>
        <dbReference type="EMBL" id="AQW88897.1"/>
    </source>
</evidence>
<organism evidence="1 2">
    <name type="scientific">Serratia phage BF</name>
    <dbReference type="NCBI Taxonomy" id="1962671"/>
    <lineage>
        <taxon>Viruses</taxon>
        <taxon>Duplodnaviria</taxon>
        <taxon>Heunggongvirae</taxon>
        <taxon>Uroviricota</taxon>
        <taxon>Caudoviricetes</taxon>
        <taxon>Eneladusvirus</taxon>
        <taxon>Eneladusvirus BF</taxon>
    </lineage>
</organism>
<protein>
    <submittedName>
        <fullName evidence="1">Uncharacterized protein</fullName>
    </submittedName>
</protein>
<name>A0A1S6UB27_9CAUD</name>